<reference evidence="6 7" key="1">
    <citation type="submission" date="2024-07" db="EMBL/GenBank/DDBJ databases">
        <title>Section-level genome sequencing and comparative genomics of Aspergillus sections Usti and Cavernicolus.</title>
        <authorList>
            <consortium name="Lawrence Berkeley National Laboratory"/>
            <person name="Nybo J.L."/>
            <person name="Vesth T.C."/>
            <person name="Theobald S."/>
            <person name="Frisvad J.C."/>
            <person name="Larsen T.O."/>
            <person name="Kjaerboelling I."/>
            <person name="Rothschild-Mancinelli K."/>
            <person name="Lyhne E.K."/>
            <person name="Kogle M.E."/>
            <person name="Barry K."/>
            <person name="Clum A."/>
            <person name="Na H."/>
            <person name="Ledsgaard L."/>
            <person name="Lin J."/>
            <person name="Lipzen A."/>
            <person name="Kuo A."/>
            <person name="Riley R."/>
            <person name="Mondo S."/>
            <person name="Labutti K."/>
            <person name="Haridas S."/>
            <person name="Pangalinan J."/>
            <person name="Salamov A.A."/>
            <person name="Simmons B.A."/>
            <person name="Magnuson J.K."/>
            <person name="Chen J."/>
            <person name="Drula E."/>
            <person name="Henrissat B."/>
            <person name="Wiebenga A."/>
            <person name="Lubbers R.J."/>
            <person name="Gomes A.C."/>
            <person name="Makela M.R."/>
            <person name="Stajich J."/>
            <person name="Grigoriev I.V."/>
            <person name="Mortensen U.H."/>
            <person name="De Vries R.P."/>
            <person name="Baker S.E."/>
            <person name="Andersen M.R."/>
        </authorList>
    </citation>
    <scope>NUCLEOTIDE SEQUENCE [LARGE SCALE GENOMIC DNA]</scope>
    <source>
        <strain evidence="6 7">CBS 123904</strain>
    </source>
</reference>
<dbReference type="PANTHER" id="PTHR37540">
    <property type="entry name" value="TRANSCRIPTION FACTOR (ACR-2), PUTATIVE-RELATED-RELATED"/>
    <property type="match status" value="1"/>
</dbReference>
<evidence type="ECO:0000313" key="7">
    <source>
        <dbReference type="Proteomes" id="UP001610446"/>
    </source>
</evidence>
<sequence length="504" mass="56532">MDKSLEVTYNTYACLACKLHKRQCNRVLPACSRCIKNKRNCIYERPVDASSGSPLASKQTACLRCQQRKRRCDGLIPSCSQCRNLRFYCSYPRGRPLSPAELVTQTSDIRGIQYRLPGPVESEPYMPALIDCFKNSVKAMPGPAEAGSVLSYMENDWLPLSLTDSSFFYATLCWASSFSDIIHGQEESRSTVYHQTRTISFVNEKLAAGDIDDPLVVSVVVLAIQAAMRVDIPATMQHWNGLSSILTARGGLPEMSLFNGFISEVFRLNMMLPAMIFDTDTILPVTSGPALPQPLSFLSWILDKMKTQPQYQLSVGTLKLFKNIYETFKDPHRQPTAISLVTVSLSEWMNAKYEYGVNVEIPETPLPSDPALESCWIAADILWYLLDISKGGCERMLQDQLERLKDTINKVSRVTWAVSAPEPFLWAALIGAAAAPDQLNRIWFTTLHGCMISSLLTRDVSSYQNFWQCFSWVRNLRRFKMQPVLDVSGEDEGYDAADVVDVAG</sequence>
<feature type="domain" description="Zn(2)-C6 fungal-type" evidence="5">
    <location>
        <begin position="61"/>
        <end position="91"/>
    </location>
</feature>
<evidence type="ECO:0000313" key="6">
    <source>
        <dbReference type="EMBL" id="KAL2842407.1"/>
    </source>
</evidence>
<dbReference type="InterPro" id="IPR001138">
    <property type="entry name" value="Zn2Cys6_DnaBD"/>
</dbReference>
<gene>
    <name evidence="6" type="ORF">BJY01DRAFT_216524</name>
</gene>
<feature type="domain" description="Zn(2)-C6 fungal-type" evidence="5">
    <location>
        <begin position="13"/>
        <end position="43"/>
    </location>
</feature>
<dbReference type="EMBL" id="JBFXLU010000099">
    <property type="protein sequence ID" value="KAL2842407.1"/>
    <property type="molecule type" value="Genomic_DNA"/>
</dbReference>
<dbReference type="Gene3D" id="4.10.240.10">
    <property type="entry name" value="Zn(2)-C6 fungal-type DNA-binding domain"/>
    <property type="match status" value="2"/>
</dbReference>
<dbReference type="InterPro" id="IPR036864">
    <property type="entry name" value="Zn2-C6_fun-type_DNA-bd_sf"/>
</dbReference>
<dbReference type="PROSITE" id="PS50048">
    <property type="entry name" value="ZN2_CY6_FUNGAL_2"/>
    <property type="match status" value="2"/>
</dbReference>
<comment type="caution">
    <text evidence="6">The sequence shown here is derived from an EMBL/GenBank/DDBJ whole genome shotgun (WGS) entry which is preliminary data.</text>
</comment>
<protein>
    <recommendedName>
        <fullName evidence="5">Zn(2)-C6 fungal-type domain-containing protein</fullName>
    </recommendedName>
</protein>
<dbReference type="Pfam" id="PF00172">
    <property type="entry name" value="Zn_clus"/>
    <property type="match status" value="2"/>
</dbReference>
<dbReference type="CDD" id="cd00067">
    <property type="entry name" value="GAL4"/>
    <property type="match status" value="2"/>
</dbReference>
<dbReference type="PROSITE" id="PS00463">
    <property type="entry name" value="ZN2_CY6_FUNGAL_1"/>
    <property type="match status" value="1"/>
</dbReference>
<proteinExistence type="predicted"/>
<evidence type="ECO:0000256" key="3">
    <source>
        <dbReference type="ARBA" id="ARBA00023163"/>
    </source>
</evidence>
<name>A0ABR4JQU7_9EURO</name>
<organism evidence="6 7">
    <name type="scientific">Aspergillus pseudoustus</name>
    <dbReference type="NCBI Taxonomy" id="1810923"/>
    <lineage>
        <taxon>Eukaryota</taxon>
        <taxon>Fungi</taxon>
        <taxon>Dikarya</taxon>
        <taxon>Ascomycota</taxon>
        <taxon>Pezizomycotina</taxon>
        <taxon>Eurotiomycetes</taxon>
        <taxon>Eurotiomycetidae</taxon>
        <taxon>Eurotiales</taxon>
        <taxon>Aspergillaceae</taxon>
        <taxon>Aspergillus</taxon>
        <taxon>Aspergillus subgen. Nidulantes</taxon>
    </lineage>
</organism>
<evidence type="ECO:0000256" key="1">
    <source>
        <dbReference type="ARBA" id="ARBA00023015"/>
    </source>
</evidence>
<dbReference type="PANTHER" id="PTHR37540:SF5">
    <property type="entry name" value="TRANSCRIPTION FACTOR DOMAIN-CONTAINING PROTEIN"/>
    <property type="match status" value="1"/>
</dbReference>
<keyword evidence="1" id="KW-0805">Transcription regulation</keyword>
<dbReference type="Proteomes" id="UP001610446">
    <property type="component" value="Unassembled WGS sequence"/>
</dbReference>
<dbReference type="SUPFAM" id="SSF57701">
    <property type="entry name" value="Zn2/Cys6 DNA-binding domain"/>
    <property type="match status" value="2"/>
</dbReference>
<keyword evidence="4" id="KW-0539">Nucleus</keyword>
<evidence type="ECO:0000256" key="2">
    <source>
        <dbReference type="ARBA" id="ARBA00023125"/>
    </source>
</evidence>
<evidence type="ECO:0000256" key="4">
    <source>
        <dbReference type="ARBA" id="ARBA00023242"/>
    </source>
</evidence>
<keyword evidence="7" id="KW-1185">Reference proteome</keyword>
<dbReference type="SMART" id="SM00066">
    <property type="entry name" value="GAL4"/>
    <property type="match status" value="2"/>
</dbReference>
<accession>A0ABR4JQU7</accession>
<keyword evidence="2" id="KW-0238">DNA-binding</keyword>
<evidence type="ECO:0000259" key="5">
    <source>
        <dbReference type="PROSITE" id="PS50048"/>
    </source>
</evidence>
<keyword evidence="3" id="KW-0804">Transcription</keyword>